<dbReference type="AlphaFoldDB" id="A0A1Q2CJ18"/>
<evidence type="ECO:0000256" key="7">
    <source>
        <dbReference type="PROSITE-ProRule" id="PRU01091"/>
    </source>
</evidence>
<dbReference type="SMART" id="SM00448">
    <property type="entry name" value="REC"/>
    <property type="match status" value="1"/>
</dbReference>
<evidence type="ECO:0000256" key="5">
    <source>
        <dbReference type="ARBA" id="ARBA00023163"/>
    </source>
</evidence>
<dbReference type="PROSITE" id="PS50110">
    <property type="entry name" value="RESPONSE_REGULATORY"/>
    <property type="match status" value="1"/>
</dbReference>
<keyword evidence="5" id="KW-0804">Transcription</keyword>
<feature type="domain" description="Response regulatory" evidence="8">
    <location>
        <begin position="32"/>
        <end position="145"/>
    </location>
</feature>
<dbReference type="GO" id="GO:0006355">
    <property type="term" value="P:regulation of DNA-templated transcription"/>
    <property type="evidence" value="ECO:0007669"/>
    <property type="project" value="InterPro"/>
</dbReference>
<evidence type="ECO:0000259" key="9">
    <source>
        <dbReference type="PROSITE" id="PS51755"/>
    </source>
</evidence>
<dbReference type="InterPro" id="IPR001867">
    <property type="entry name" value="OmpR/PhoB-type_DNA-bd"/>
</dbReference>
<name>A0A1Q2CJ18_9ACTN</name>
<dbReference type="KEGG" id="tfl:RPIT_07265"/>
<feature type="DNA-binding region" description="OmpR/PhoB-type" evidence="7">
    <location>
        <begin position="158"/>
        <end position="257"/>
    </location>
</feature>
<keyword evidence="3" id="KW-0805">Transcription regulation</keyword>
<dbReference type="PANTHER" id="PTHR48111:SF4">
    <property type="entry name" value="DNA-BINDING DUAL TRANSCRIPTIONAL REGULATOR OMPR"/>
    <property type="match status" value="1"/>
</dbReference>
<dbReference type="GO" id="GO:0000156">
    <property type="term" value="F:phosphorelay response regulator activity"/>
    <property type="evidence" value="ECO:0007669"/>
    <property type="project" value="TreeGrafter"/>
</dbReference>
<dbReference type="InterPro" id="IPR001789">
    <property type="entry name" value="Sig_transdc_resp-reg_receiver"/>
</dbReference>
<gene>
    <name evidence="10" type="ORF">RPIT_07265</name>
</gene>
<dbReference type="SUPFAM" id="SSF46894">
    <property type="entry name" value="C-terminal effector domain of the bipartite response regulators"/>
    <property type="match status" value="1"/>
</dbReference>
<dbReference type="Proteomes" id="UP000188324">
    <property type="component" value="Chromosome"/>
</dbReference>
<dbReference type="Pfam" id="PF00072">
    <property type="entry name" value="Response_reg"/>
    <property type="match status" value="1"/>
</dbReference>
<dbReference type="EMBL" id="CP019605">
    <property type="protein sequence ID" value="AQP46073.1"/>
    <property type="molecule type" value="Genomic_DNA"/>
</dbReference>
<evidence type="ECO:0000313" key="11">
    <source>
        <dbReference type="Proteomes" id="UP000188324"/>
    </source>
</evidence>
<dbReference type="SMART" id="SM00862">
    <property type="entry name" value="Trans_reg_C"/>
    <property type="match status" value="1"/>
</dbReference>
<reference evidence="10 11" key="1">
    <citation type="journal article" date="2016" name="Int. J. Syst. Evol. Microbiol.">
        <title>Tessaracoccus flavus sp. nov., isolated from the drainage system of a lindane-producing factory.</title>
        <authorList>
            <person name="Kumari R."/>
            <person name="Singh P."/>
            <person name="Schumann P."/>
            <person name="Lal R."/>
        </authorList>
    </citation>
    <scope>NUCLEOTIDE SEQUENCE [LARGE SCALE GENOMIC DNA]</scope>
    <source>
        <strain evidence="10 11">RP1T</strain>
    </source>
</reference>
<dbReference type="InterPro" id="IPR011006">
    <property type="entry name" value="CheY-like_superfamily"/>
</dbReference>
<evidence type="ECO:0000256" key="1">
    <source>
        <dbReference type="ARBA" id="ARBA00022553"/>
    </source>
</evidence>
<dbReference type="SUPFAM" id="SSF52172">
    <property type="entry name" value="CheY-like"/>
    <property type="match status" value="1"/>
</dbReference>
<evidence type="ECO:0000313" key="10">
    <source>
        <dbReference type="EMBL" id="AQP46073.1"/>
    </source>
</evidence>
<keyword evidence="11" id="KW-1185">Reference proteome</keyword>
<dbReference type="Pfam" id="PF00486">
    <property type="entry name" value="Trans_reg_C"/>
    <property type="match status" value="1"/>
</dbReference>
<dbReference type="STRING" id="1610493.RPIT_07265"/>
<evidence type="ECO:0000256" key="4">
    <source>
        <dbReference type="ARBA" id="ARBA00023125"/>
    </source>
</evidence>
<evidence type="ECO:0000256" key="3">
    <source>
        <dbReference type="ARBA" id="ARBA00023015"/>
    </source>
</evidence>
<dbReference type="InterPro" id="IPR016032">
    <property type="entry name" value="Sig_transdc_resp-reg_C-effctor"/>
</dbReference>
<dbReference type="Gene3D" id="1.10.10.10">
    <property type="entry name" value="Winged helix-like DNA-binding domain superfamily/Winged helix DNA-binding domain"/>
    <property type="match status" value="1"/>
</dbReference>
<sequence length="259" mass="28524">MRPRTLPQHREGVGWRAGSVNNGCMAEPRRSSVLVIDDERPLAGIVASYLNKAGFDTALAYTGPDGVSSAQDLDPDVIILDLGLPGIDGIEVCRQIRLFSDCYILMLTARADEVDKLIGLSVGADDYLTKPFSPRELVARVNTVLRRPRRQTHGTQPAPPREFGRLRVDAEGRDVWVDDQQVGLTRTEFDILDALSGRPNVALSRRQIIDSVWGPGWVGDDHVVDVHVANLRKKLDDPPAEPRYILTVRGVGYRMGPGA</sequence>
<keyword evidence="1 6" id="KW-0597">Phosphoprotein</keyword>
<dbReference type="Gene3D" id="6.10.250.690">
    <property type="match status" value="1"/>
</dbReference>
<evidence type="ECO:0000256" key="6">
    <source>
        <dbReference type="PROSITE-ProRule" id="PRU00169"/>
    </source>
</evidence>
<dbReference type="GO" id="GO:0000976">
    <property type="term" value="F:transcription cis-regulatory region binding"/>
    <property type="evidence" value="ECO:0007669"/>
    <property type="project" value="TreeGrafter"/>
</dbReference>
<accession>A0A1Q2CJ18</accession>
<dbReference type="PANTHER" id="PTHR48111">
    <property type="entry name" value="REGULATOR OF RPOS"/>
    <property type="match status" value="1"/>
</dbReference>
<protein>
    <submittedName>
        <fullName evidence="10">DNA-binding response regulator</fullName>
    </submittedName>
</protein>
<organism evidence="10 11">
    <name type="scientific">Tessaracoccus flavus</name>
    <dbReference type="NCBI Taxonomy" id="1610493"/>
    <lineage>
        <taxon>Bacteria</taxon>
        <taxon>Bacillati</taxon>
        <taxon>Actinomycetota</taxon>
        <taxon>Actinomycetes</taxon>
        <taxon>Propionibacteriales</taxon>
        <taxon>Propionibacteriaceae</taxon>
        <taxon>Tessaracoccus</taxon>
    </lineage>
</organism>
<keyword evidence="2" id="KW-0902">Two-component regulatory system</keyword>
<keyword evidence="4 7" id="KW-0238">DNA-binding</keyword>
<dbReference type="FunFam" id="1.10.10.10:FF:000018">
    <property type="entry name" value="DNA-binding response regulator ResD"/>
    <property type="match status" value="1"/>
</dbReference>
<dbReference type="Gene3D" id="3.40.50.2300">
    <property type="match status" value="1"/>
</dbReference>
<dbReference type="CDD" id="cd00383">
    <property type="entry name" value="trans_reg_C"/>
    <property type="match status" value="1"/>
</dbReference>
<proteinExistence type="predicted"/>
<dbReference type="GO" id="GO:0032993">
    <property type="term" value="C:protein-DNA complex"/>
    <property type="evidence" value="ECO:0007669"/>
    <property type="project" value="TreeGrafter"/>
</dbReference>
<dbReference type="InterPro" id="IPR036388">
    <property type="entry name" value="WH-like_DNA-bd_sf"/>
</dbReference>
<feature type="modified residue" description="4-aspartylphosphate" evidence="6">
    <location>
        <position position="81"/>
    </location>
</feature>
<evidence type="ECO:0000256" key="2">
    <source>
        <dbReference type="ARBA" id="ARBA00023012"/>
    </source>
</evidence>
<evidence type="ECO:0000259" key="8">
    <source>
        <dbReference type="PROSITE" id="PS50110"/>
    </source>
</evidence>
<feature type="domain" description="OmpR/PhoB-type" evidence="9">
    <location>
        <begin position="158"/>
        <end position="257"/>
    </location>
</feature>
<dbReference type="GO" id="GO:0005829">
    <property type="term" value="C:cytosol"/>
    <property type="evidence" value="ECO:0007669"/>
    <property type="project" value="TreeGrafter"/>
</dbReference>
<dbReference type="PROSITE" id="PS51755">
    <property type="entry name" value="OMPR_PHOB"/>
    <property type="match status" value="1"/>
</dbReference>
<dbReference type="InterPro" id="IPR039420">
    <property type="entry name" value="WalR-like"/>
</dbReference>